<evidence type="ECO:0000313" key="3">
    <source>
        <dbReference type="Proteomes" id="UP000001060"/>
    </source>
</evidence>
<dbReference type="EMBL" id="FN650140">
    <property type="protein sequence ID" value="CBJ11443.1"/>
    <property type="molecule type" value="Genomic_DNA"/>
</dbReference>
<proteinExistence type="predicted"/>
<sequence>MRARILNQALTAARRVTSMSSRAPMANPYYTSAPLLINSNVMFSTPGHAFSTSIYSSNIQNIIKEHISSDKELSGEEKSLLVDSVTLEVMELLTNAPQNYKINKNLQEYYDNIDGHVSNDPNPKTLEVKVNLTGDIPKGANEATENIKDKTTQKTKDSSVKNIMSSKELQEKVFREAKEHVQDNRGLLFSFNLVENTLKKVSAPLFDGLYTLFADKDGIPEHKSEAVLRLAKWIVLAILIYSLQQYYNKKYEEIEKMDKNVITRYSDVENLYDKAVLIAEECVRQMNSINELEQDIDLNRELLMLLDNCANSQNDPLGYIARFRVFFQARIDSVLNDKSFETSKLDHKIQRELKSREEQNPLASKLLEAKGAKGFQGTKNALEEKIKELDREVAHKKEGIRIKKEQINLKKDLIKEISEKTEKDEVKIMKNPLVRLGIFAPQFPLSKNNCLSSKEELINKEKDNELDNDDILRMSVD</sequence>
<name>D3HRB6_LEGLN</name>
<accession>D3HRB6</accession>
<dbReference type="GeneID" id="40925318"/>
<dbReference type="KEGG" id="llo:LLO_1091"/>
<evidence type="ECO:0000313" key="2">
    <source>
        <dbReference type="EMBL" id="CBJ11443.1"/>
    </source>
</evidence>
<dbReference type="HOGENOM" id="CLU_572114_0_0_6"/>
<protein>
    <submittedName>
        <fullName evidence="2">Uncharacterized protein</fullName>
    </submittedName>
</protein>
<reference evidence="2 3" key="1">
    <citation type="journal article" date="2010" name="PLoS Genet.">
        <title>Analysis of the Legionella longbeachae genome and transcriptome uncovers unique strategies to cause Legionnaires' disease.</title>
        <authorList>
            <person name="Cazalet C."/>
            <person name="Gomez-Valero L."/>
            <person name="Rusniok C."/>
            <person name="Lomma M."/>
            <person name="Dervins-Ravault D."/>
            <person name="Newton H."/>
            <person name="Sansom F."/>
            <person name="Jarraud S."/>
            <person name="Zidane N."/>
            <person name="Ma L."/>
            <person name="Bouchier C."/>
            <person name="Etienne J."/>
            <person name="Hartland E."/>
            <person name="Buchrieser C."/>
        </authorList>
    </citation>
    <scope>NUCLEOTIDE SEQUENCE [LARGE SCALE GENOMIC DNA]</scope>
    <source>
        <strain evidence="2 3">NSW150</strain>
    </source>
</reference>
<keyword evidence="3" id="KW-1185">Reference proteome</keyword>
<dbReference type="AlphaFoldDB" id="D3HRB6"/>
<feature type="coiled-coil region" evidence="1">
    <location>
        <begin position="372"/>
        <end position="399"/>
    </location>
</feature>
<keyword evidence="1" id="KW-0175">Coiled coil</keyword>
<gene>
    <name evidence="2" type="ordered locus">LLO_1091</name>
</gene>
<dbReference type="Proteomes" id="UP000001060">
    <property type="component" value="Chromosome"/>
</dbReference>
<dbReference type="RefSeq" id="WP_012978981.1">
    <property type="nucleotide sequence ID" value="NC_013861.1"/>
</dbReference>
<dbReference type="OrthoDB" id="5653485at2"/>
<organism evidence="2 3">
    <name type="scientific">Legionella longbeachae serogroup 1 (strain NSW150)</name>
    <dbReference type="NCBI Taxonomy" id="661367"/>
    <lineage>
        <taxon>Bacteria</taxon>
        <taxon>Pseudomonadati</taxon>
        <taxon>Pseudomonadota</taxon>
        <taxon>Gammaproteobacteria</taxon>
        <taxon>Legionellales</taxon>
        <taxon>Legionellaceae</taxon>
        <taxon>Legionella</taxon>
    </lineage>
</organism>
<evidence type="ECO:0000256" key="1">
    <source>
        <dbReference type="SAM" id="Coils"/>
    </source>
</evidence>
<dbReference type="eggNOG" id="ENOG5031T30">
    <property type="taxonomic scope" value="Bacteria"/>
</dbReference>